<dbReference type="PANTHER" id="PTHR10039:SF15">
    <property type="entry name" value="NACHT DOMAIN-CONTAINING PROTEIN"/>
    <property type="match status" value="1"/>
</dbReference>
<dbReference type="InterPro" id="IPR035994">
    <property type="entry name" value="Nucleoside_phosphorylase_sf"/>
</dbReference>
<dbReference type="GO" id="GO:0009116">
    <property type="term" value="P:nucleoside metabolic process"/>
    <property type="evidence" value="ECO:0007669"/>
    <property type="project" value="InterPro"/>
</dbReference>
<feature type="domain" description="Nephrocystin 3-like N-terminal" evidence="2">
    <location>
        <begin position="125"/>
        <end position="258"/>
    </location>
</feature>
<dbReference type="PANTHER" id="PTHR10039">
    <property type="entry name" value="AMELOGENIN"/>
    <property type="match status" value="1"/>
</dbReference>
<dbReference type="SUPFAM" id="SSF53167">
    <property type="entry name" value="Purine and uridine phosphorylases"/>
    <property type="match status" value="1"/>
</dbReference>
<comment type="caution">
    <text evidence="3">The sequence shown here is derived from an EMBL/GenBank/DDBJ whole genome shotgun (WGS) entry which is preliminary data.</text>
</comment>
<dbReference type="SMART" id="SM00248">
    <property type="entry name" value="ANK"/>
    <property type="match status" value="4"/>
</dbReference>
<dbReference type="Gene3D" id="3.40.50.300">
    <property type="entry name" value="P-loop containing nucleotide triphosphate hydrolases"/>
    <property type="match status" value="1"/>
</dbReference>
<keyword evidence="1" id="KW-0677">Repeat</keyword>
<dbReference type="Gene3D" id="1.25.40.20">
    <property type="entry name" value="Ankyrin repeat-containing domain"/>
    <property type="match status" value="2"/>
</dbReference>
<name>A0AA40AFJ3_9PEZI</name>
<dbReference type="AlphaFoldDB" id="A0AA40AFJ3"/>
<keyword evidence="4" id="KW-1185">Reference proteome</keyword>
<evidence type="ECO:0000256" key="1">
    <source>
        <dbReference type="ARBA" id="ARBA00022737"/>
    </source>
</evidence>
<dbReference type="Pfam" id="PF24883">
    <property type="entry name" value="NPHP3_N"/>
    <property type="match status" value="1"/>
</dbReference>
<evidence type="ECO:0000313" key="4">
    <source>
        <dbReference type="Proteomes" id="UP001172102"/>
    </source>
</evidence>
<dbReference type="InterPro" id="IPR056884">
    <property type="entry name" value="NPHP3-like_N"/>
</dbReference>
<dbReference type="Proteomes" id="UP001172102">
    <property type="component" value="Unassembled WGS sequence"/>
</dbReference>
<accession>A0AA40AFJ3</accession>
<evidence type="ECO:0000313" key="3">
    <source>
        <dbReference type="EMBL" id="KAK0714895.1"/>
    </source>
</evidence>
<dbReference type="GO" id="GO:0003824">
    <property type="term" value="F:catalytic activity"/>
    <property type="evidence" value="ECO:0007669"/>
    <property type="project" value="InterPro"/>
</dbReference>
<dbReference type="SUPFAM" id="SSF48403">
    <property type="entry name" value="Ankyrin repeat"/>
    <property type="match status" value="1"/>
</dbReference>
<evidence type="ECO:0000259" key="2">
    <source>
        <dbReference type="Pfam" id="PF24883"/>
    </source>
</evidence>
<dbReference type="Pfam" id="PF12796">
    <property type="entry name" value="Ank_2"/>
    <property type="match status" value="2"/>
</dbReference>
<dbReference type="EMBL" id="JAUKUA010000004">
    <property type="protein sequence ID" value="KAK0714895.1"/>
    <property type="molecule type" value="Genomic_DNA"/>
</dbReference>
<protein>
    <recommendedName>
        <fullName evidence="2">Nephrocystin 3-like N-terminal domain-containing protein</fullName>
    </recommendedName>
</protein>
<organism evidence="3 4">
    <name type="scientific">Lasiosphaeris hirsuta</name>
    <dbReference type="NCBI Taxonomy" id="260670"/>
    <lineage>
        <taxon>Eukaryota</taxon>
        <taxon>Fungi</taxon>
        <taxon>Dikarya</taxon>
        <taxon>Ascomycota</taxon>
        <taxon>Pezizomycotina</taxon>
        <taxon>Sordariomycetes</taxon>
        <taxon>Sordariomycetidae</taxon>
        <taxon>Sordariales</taxon>
        <taxon>Lasiosphaeriaceae</taxon>
        <taxon>Lasiosphaeris</taxon>
    </lineage>
</organism>
<gene>
    <name evidence="3" type="ORF">B0H67DRAFT_600680</name>
</gene>
<sequence length="612" mass="67727">MKDAPVRDKLAADMGILYFEMEAAGLMNHFPCPVVRGICDYSDTHKNKEWQGYAAMMAAAYAKDIVCRIPLSKLHTYLSQLEEDLKKLKWLTPINYGPQQSDNLARRQPETGLWLPDSPEFKNWTILTSIVVDKVSTELRNKKTFGIAYLYSNFRQNHEQKAEDLLASLLKQLVQELASLPEAIKILYDGNKNKGTRPSFDELSSALQSVAKEYSRVFVIVDALDECQLSDGCRSRFILEIFSLQANNCGADFFATSRFIPDITTRFSQSTVMAISARDEDVKRYLGGHMGQLLSFDGISSAVDGVSSEDHKIEALKHAYDQSMQRINKQRPGLRVLAQKALAWITCATRPLKKIELQHAIAVKSGDTKLDEDNIPQIEDIVSACAGLFADWFPMAEADITTICATYLSFETFESGCWRPESPCSPCTPLSRAAEKGNEAIVKLLLATGQVDINSRDRYGGSPLAHAASGGHESVVKLLLITGYIRETPLRLTAEHGYKAIVWLLLATSQLLLAIGQVNVSSKDNFRRTPLSCVAGEGKVAVVKLLLAIGQVDVNSKDSSGTGPLSKANDFGDTPLSLAVRRKHEGIVELLREFGRQMTLSLSPHKPFLFSL</sequence>
<dbReference type="InterPro" id="IPR036770">
    <property type="entry name" value="Ankyrin_rpt-contain_sf"/>
</dbReference>
<dbReference type="Gene3D" id="3.40.50.1580">
    <property type="entry name" value="Nucleoside phosphorylase domain"/>
    <property type="match status" value="1"/>
</dbReference>
<proteinExistence type="predicted"/>
<dbReference type="InterPro" id="IPR027417">
    <property type="entry name" value="P-loop_NTPase"/>
</dbReference>
<reference evidence="3" key="1">
    <citation type="submission" date="2023-06" db="EMBL/GenBank/DDBJ databases">
        <title>Genome-scale phylogeny and comparative genomics of the fungal order Sordariales.</title>
        <authorList>
            <consortium name="Lawrence Berkeley National Laboratory"/>
            <person name="Hensen N."/>
            <person name="Bonometti L."/>
            <person name="Westerberg I."/>
            <person name="Brannstrom I.O."/>
            <person name="Guillou S."/>
            <person name="Cros-Aarteil S."/>
            <person name="Calhoun S."/>
            <person name="Haridas S."/>
            <person name="Kuo A."/>
            <person name="Mondo S."/>
            <person name="Pangilinan J."/>
            <person name="Riley R."/>
            <person name="Labutti K."/>
            <person name="Andreopoulos B."/>
            <person name="Lipzen A."/>
            <person name="Chen C."/>
            <person name="Yanf M."/>
            <person name="Daum C."/>
            <person name="Ng V."/>
            <person name="Clum A."/>
            <person name="Steindorff A."/>
            <person name="Ohm R."/>
            <person name="Martin F."/>
            <person name="Silar P."/>
            <person name="Natvig D."/>
            <person name="Lalanne C."/>
            <person name="Gautier V."/>
            <person name="Ament-Velasquez S.L."/>
            <person name="Kruys A."/>
            <person name="Hutchinson M.I."/>
            <person name="Powell A.J."/>
            <person name="Barry K."/>
            <person name="Miller A.N."/>
            <person name="Grigoriev I.V."/>
            <person name="Debuchy R."/>
            <person name="Gladieux P."/>
            <person name="Thoren M.H."/>
            <person name="Johannesson H."/>
        </authorList>
    </citation>
    <scope>NUCLEOTIDE SEQUENCE</scope>
    <source>
        <strain evidence="3">SMH4607-1</strain>
    </source>
</reference>
<dbReference type="InterPro" id="IPR002110">
    <property type="entry name" value="Ankyrin_rpt"/>
</dbReference>